<organism evidence="1 2">
    <name type="scientific">Caproicibacter fermentans</name>
    <dbReference type="NCBI Taxonomy" id="2576756"/>
    <lineage>
        <taxon>Bacteria</taxon>
        <taxon>Bacillati</taxon>
        <taxon>Bacillota</taxon>
        <taxon>Clostridia</taxon>
        <taxon>Eubacteriales</taxon>
        <taxon>Acutalibacteraceae</taxon>
        <taxon>Caproicibacter</taxon>
    </lineage>
</organism>
<proteinExistence type="predicted"/>
<dbReference type="AlphaFoldDB" id="A0A6N8I095"/>
<sequence length="83" mass="8999">MVTGHKRGHLIRFIGGRWVYADSGRSITEERPCTRCGRMPTPEGYDACLGYIPGATSACCGHGIEKPYVIKGPDSHKDHPAGD</sequence>
<dbReference type="OrthoDB" id="3078522at2"/>
<reference evidence="1 2" key="1">
    <citation type="submission" date="2019-09" db="EMBL/GenBank/DDBJ databases">
        <title>Genome sequence of Clostridium sp. EA1.</title>
        <authorList>
            <person name="Poehlein A."/>
            <person name="Bengelsdorf F.R."/>
            <person name="Daniel R."/>
        </authorList>
    </citation>
    <scope>NUCLEOTIDE SEQUENCE [LARGE SCALE GENOMIC DNA]</scope>
    <source>
        <strain evidence="1 2">EA1</strain>
    </source>
</reference>
<dbReference type="RefSeq" id="WP_156990471.1">
    <property type="nucleotide sequence ID" value="NZ_VWXL01000052.1"/>
</dbReference>
<accession>A0A6N8I095</accession>
<comment type="caution">
    <text evidence="1">The sequence shown here is derived from an EMBL/GenBank/DDBJ whole genome shotgun (WGS) entry which is preliminary data.</text>
</comment>
<name>A0A6N8I095_9FIRM</name>
<keyword evidence="2" id="KW-1185">Reference proteome</keyword>
<protein>
    <submittedName>
        <fullName evidence="1">Uncharacterized protein</fullName>
    </submittedName>
</protein>
<evidence type="ECO:0000313" key="2">
    <source>
        <dbReference type="Proteomes" id="UP000469440"/>
    </source>
</evidence>
<dbReference type="EMBL" id="VWXL01000052">
    <property type="protein sequence ID" value="MVB11147.1"/>
    <property type="molecule type" value="Genomic_DNA"/>
</dbReference>
<dbReference type="Proteomes" id="UP000469440">
    <property type="component" value="Unassembled WGS sequence"/>
</dbReference>
<evidence type="ECO:0000313" key="1">
    <source>
        <dbReference type="EMBL" id="MVB11147.1"/>
    </source>
</evidence>
<gene>
    <name evidence="1" type="ORF">CAFE_18520</name>
</gene>